<dbReference type="RefSeq" id="WP_284589081.1">
    <property type="nucleotide sequence ID" value="NZ_JASNUC010000010.1"/>
</dbReference>
<reference evidence="1" key="1">
    <citation type="submission" date="2023-05" db="EMBL/GenBank/DDBJ databases">
        <title>Metabolic capabilities are highly conserved among human nasal-associated Corynebacterium species in pangenomic analyses.</title>
        <authorList>
            <person name="Tran T.H."/>
            <person name="Roberts A.Q."/>
            <person name="Escapa I.F."/>
            <person name="Gao W."/>
            <person name="Conlan S."/>
            <person name="Kong H."/>
            <person name="Segre J.A."/>
            <person name="Kelly M.S."/>
            <person name="Lemon K.P."/>
        </authorList>
    </citation>
    <scope>NUCLEOTIDE SEQUENCE</scope>
    <source>
        <strain evidence="1">KPL2773</strain>
    </source>
</reference>
<accession>A0AAP4F8D5</accession>
<proteinExistence type="predicted"/>
<gene>
    <name evidence="1" type="ORF">QPX42_06550</name>
</gene>
<name>A0AAP4F8D5_9CORY</name>
<organism evidence="1 2">
    <name type="scientific">Corynebacterium pseudodiphtheriticum</name>
    <dbReference type="NCBI Taxonomy" id="37637"/>
    <lineage>
        <taxon>Bacteria</taxon>
        <taxon>Bacillati</taxon>
        <taxon>Actinomycetota</taxon>
        <taxon>Actinomycetes</taxon>
        <taxon>Mycobacteriales</taxon>
        <taxon>Corynebacteriaceae</taxon>
        <taxon>Corynebacterium</taxon>
    </lineage>
</organism>
<evidence type="ECO:0000313" key="1">
    <source>
        <dbReference type="EMBL" id="MDK4307197.1"/>
    </source>
</evidence>
<comment type="caution">
    <text evidence="1">The sequence shown here is derived from an EMBL/GenBank/DDBJ whole genome shotgun (WGS) entry which is preliminary data.</text>
</comment>
<dbReference type="Proteomes" id="UP001224412">
    <property type="component" value="Unassembled WGS sequence"/>
</dbReference>
<dbReference type="InterPro" id="IPR019660">
    <property type="entry name" value="Put_sensory_transdc_reg_YbjN"/>
</dbReference>
<dbReference type="Pfam" id="PF10722">
    <property type="entry name" value="YbjN"/>
    <property type="match status" value="1"/>
</dbReference>
<sequence>MNQATQLAPASIDRVIATMREFNVELTKVQDKEIATANLNDTLCTFAVLGSAMVVRSEVATDTKYDSADAGLFLAANQINSTSIGARAVITEHEGKLIVRTERDIVVAAGISDEQLQATLKTAVDGVVRAQDAMVAAAEEMRKLNEHRDQ</sequence>
<dbReference type="EMBL" id="JASNVH010000009">
    <property type="protein sequence ID" value="MDK4307197.1"/>
    <property type="molecule type" value="Genomic_DNA"/>
</dbReference>
<protein>
    <submittedName>
        <fullName evidence="1">YbjN domain-containing protein</fullName>
    </submittedName>
</protein>
<evidence type="ECO:0000313" key="2">
    <source>
        <dbReference type="Proteomes" id="UP001224412"/>
    </source>
</evidence>
<dbReference type="AlphaFoldDB" id="A0AAP4F8D5"/>